<protein>
    <submittedName>
        <fullName evidence="1">Uncharacterized protein</fullName>
    </submittedName>
</protein>
<organism evidence="1 2">
    <name type="scientific">Caerostris darwini</name>
    <dbReference type="NCBI Taxonomy" id="1538125"/>
    <lineage>
        <taxon>Eukaryota</taxon>
        <taxon>Metazoa</taxon>
        <taxon>Ecdysozoa</taxon>
        <taxon>Arthropoda</taxon>
        <taxon>Chelicerata</taxon>
        <taxon>Arachnida</taxon>
        <taxon>Araneae</taxon>
        <taxon>Araneomorphae</taxon>
        <taxon>Entelegynae</taxon>
        <taxon>Araneoidea</taxon>
        <taxon>Araneidae</taxon>
        <taxon>Caerostris</taxon>
    </lineage>
</organism>
<name>A0AAV4QL09_9ARAC</name>
<gene>
    <name evidence="1" type="ORF">CDAR_541221</name>
</gene>
<comment type="caution">
    <text evidence="1">The sequence shown here is derived from an EMBL/GenBank/DDBJ whole genome shotgun (WGS) entry which is preliminary data.</text>
</comment>
<keyword evidence="2" id="KW-1185">Reference proteome</keyword>
<evidence type="ECO:0000313" key="1">
    <source>
        <dbReference type="EMBL" id="GIY08103.1"/>
    </source>
</evidence>
<reference evidence="1 2" key="1">
    <citation type="submission" date="2021-06" db="EMBL/GenBank/DDBJ databases">
        <title>Caerostris darwini draft genome.</title>
        <authorList>
            <person name="Kono N."/>
            <person name="Arakawa K."/>
        </authorList>
    </citation>
    <scope>NUCLEOTIDE SEQUENCE [LARGE SCALE GENOMIC DNA]</scope>
</reference>
<accession>A0AAV4QL09</accession>
<proteinExistence type="predicted"/>
<sequence>MTNEDIIINSCGSYDASWLKLIPLQPDSLSISSELAANQIRQYPLEGTNNDNMFRKSSTATQPNRYSLDRISDRSRFRGFRLSVSKTCGFMNPLQLLPNVS</sequence>
<dbReference type="Proteomes" id="UP001054837">
    <property type="component" value="Unassembled WGS sequence"/>
</dbReference>
<evidence type="ECO:0000313" key="2">
    <source>
        <dbReference type="Proteomes" id="UP001054837"/>
    </source>
</evidence>
<dbReference type="EMBL" id="BPLQ01004443">
    <property type="protein sequence ID" value="GIY08103.1"/>
    <property type="molecule type" value="Genomic_DNA"/>
</dbReference>
<dbReference type="AlphaFoldDB" id="A0AAV4QL09"/>